<sequence>MLSNPKDIMASELGPLPQGDNTAVPGDTPKERAKFPGVIKMEEINSELKRWERWLIFASLFLMGWAIGLDALARSTYQAYATSSYAQHSLLSTVNVIKSVVAATVGPTVAKLSDQIGRLELFITTTVFFVVGTIIETCALNVQTFSIGAILYSIGYSCTLAMFDIVIADLTSIRSRIFFILVPNLPYVFNTWISGNLTSAVLGATTWQWGIGMWSIIYPVCTLPFITILATVGHRASKKRSNSASSDKGPAQRALKMFRTLDVPGLFMLTASLAMTLIPLTLAGGETKKWQTAGIITPLVLGILLFPVFVLWELKASNPVIPMYLFRNRGVWATMAGDVLMMFSWYIQADFLYTVLVVSFDFSIEAATRVSSTYNFCSVLSGAVVGLIIRQVRRPKPFVIAGIGLWLLAYGLLYYYRGGSGGSARSGVIAGQVLLGIGGLATYPNFAIAQAVCKHEDVALIISLMLAMTNVGVALGGCVSGAIWTQTLYDQLKVDLASNVTLASSVYQSPLTVVPLYPVGTPERDAIIHSYQYIQRLLVITGMCLSVPMLAVALCLPDLRFPATKAQNVAESY</sequence>
<feature type="transmembrane region" description="Helical" evidence="8">
    <location>
        <begin position="335"/>
        <end position="360"/>
    </location>
</feature>
<gene>
    <name evidence="9" type="ORF">FNAPI_13032</name>
</gene>
<feature type="transmembrane region" description="Helical" evidence="8">
    <location>
        <begin position="398"/>
        <end position="416"/>
    </location>
</feature>
<keyword evidence="5 8" id="KW-1133">Transmembrane helix</keyword>
<evidence type="ECO:0000256" key="8">
    <source>
        <dbReference type="SAM" id="Phobius"/>
    </source>
</evidence>
<comment type="similarity">
    <text evidence="2">Belongs to the major facilitator superfamily.</text>
</comment>
<feature type="transmembrane region" description="Helical" evidence="8">
    <location>
        <begin position="295"/>
        <end position="314"/>
    </location>
</feature>
<feature type="transmembrane region" description="Helical" evidence="8">
    <location>
        <begin position="121"/>
        <end position="143"/>
    </location>
</feature>
<dbReference type="GO" id="GO:0015343">
    <property type="term" value="F:siderophore-iron transmembrane transporter activity"/>
    <property type="evidence" value="ECO:0007669"/>
    <property type="project" value="TreeGrafter"/>
</dbReference>
<evidence type="ECO:0000256" key="7">
    <source>
        <dbReference type="ARBA" id="ARBA00023136"/>
    </source>
</evidence>
<dbReference type="PANTHER" id="PTHR23501">
    <property type="entry name" value="MAJOR FACILITATOR SUPERFAMILY"/>
    <property type="match status" value="1"/>
</dbReference>
<dbReference type="GO" id="GO:0005886">
    <property type="term" value="C:plasma membrane"/>
    <property type="evidence" value="ECO:0007669"/>
    <property type="project" value="TreeGrafter"/>
</dbReference>
<keyword evidence="4 8" id="KW-0812">Transmembrane</keyword>
<dbReference type="FunFam" id="1.20.1250.20:FF:000197">
    <property type="entry name" value="Siderophore iron transporter 1"/>
    <property type="match status" value="1"/>
</dbReference>
<feature type="transmembrane region" description="Helical" evidence="8">
    <location>
        <begin position="428"/>
        <end position="446"/>
    </location>
</feature>
<keyword evidence="10" id="KW-1185">Reference proteome</keyword>
<evidence type="ECO:0000256" key="2">
    <source>
        <dbReference type="ARBA" id="ARBA00008335"/>
    </source>
</evidence>
<dbReference type="GO" id="GO:0005774">
    <property type="term" value="C:vacuolar membrane"/>
    <property type="evidence" value="ECO:0007669"/>
    <property type="project" value="TreeGrafter"/>
</dbReference>
<evidence type="ECO:0000256" key="5">
    <source>
        <dbReference type="ARBA" id="ARBA00022989"/>
    </source>
</evidence>
<feature type="transmembrane region" description="Helical" evidence="8">
    <location>
        <begin position="533"/>
        <end position="556"/>
    </location>
</feature>
<name>A0A8H5I7V4_9HYPO</name>
<accession>A0A8H5I7V4</accession>
<evidence type="ECO:0000313" key="9">
    <source>
        <dbReference type="EMBL" id="KAF5532067.1"/>
    </source>
</evidence>
<feature type="transmembrane region" description="Helical" evidence="8">
    <location>
        <begin position="207"/>
        <end position="232"/>
    </location>
</feature>
<evidence type="ECO:0000313" key="10">
    <source>
        <dbReference type="Proteomes" id="UP000574317"/>
    </source>
</evidence>
<keyword evidence="7 8" id="KW-0472">Membrane</keyword>
<dbReference type="InterPro" id="IPR036259">
    <property type="entry name" value="MFS_trans_sf"/>
</dbReference>
<dbReference type="EMBL" id="JAAOAO010000743">
    <property type="protein sequence ID" value="KAF5532067.1"/>
    <property type="molecule type" value="Genomic_DNA"/>
</dbReference>
<feature type="transmembrane region" description="Helical" evidence="8">
    <location>
        <begin position="263"/>
        <end position="283"/>
    </location>
</feature>
<dbReference type="SUPFAM" id="SSF103473">
    <property type="entry name" value="MFS general substrate transporter"/>
    <property type="match status" value="1"/>
</dbReference>
<dbReference type="AlphaFoldDB" id="A0A8H5I7V4"/>
<feature type="transmembrane region" description="Helical" evidence="8">
    <location>
        <begin position="177"/>
        <end position="195"/>
    </location>
</feature>
<evidence type="ECO:0000256" key="1">
    <source>
        <dbReference type="ARBA" id="ARBA00004127"/>
    </source>
</evidence>
<feature type="transmembrane region" description="Helical" evidence="8">
    <location>
        <begin position="85"/>
        <end position="109"/>
    </location>
</feature>
<dbReference type="Gene3D" id="1.20.1250.20">
    <property type="entry name" value="MFS general substrate transporter like domains"/>
    <property type="match status" value="2"/>
</dbReference>
<keyword evidence="3" id="KW-0813">Transport</keyword>
<dbReference type="Proteomes" id="UP000574317">
    <property type="component" value="Unassembled WGS sequence"/>
</dbReference>
<evidence type="ECO:0000256" key="6">
    <source>
        <dbReference type="ARBA" id="ARBA00023065"/>
    </source>
</evidence>
<proteinExistence type="inferred from homology"/>
<organism evidence="9 10">
    <name type="scientific">Fusarium napiforme</name>
    <dbReference type="NCBI Taxonomy" id="42672"/>
    <lineage>
        <taxon>Eukaryota</taxon>
        <taxon>Fungi</taxon>
        <taxon>Dikarya</taxon>
        <taxon>Ascomycota</taxon>
        <taxon>Pezizomycotina</taxon>
        <taxon>Sordariomycetes</taxon>
        <taxon>Hypocreomycetidae</taxon>
        <taxon>Hypocreales</taxon>
        <taxon>Nectriaceae</taxon>
        <taxon>Fusarium</taxon>
        <taxon>Fusarium fujikuroi species complex</taxon>
    </lineage>
</organism>
<reference evidence="9 10" key="1">
    <citation type="submission" date="2020-05" db="EMBL/GenBank/DDBJ databases">
        <title>Identification and distribution of gene clusters putatively required for synthesis of sphingolipid metabolism inhibitors in phylogenetically diverse species of the filamentous fungus Fusarium.</title>
        <authorList>
            <person name="Kim H.-S."/>
            <person name="Busman M."/>
            <person name="Brown D.W."/>
            <person name="Divon H."/>
            <person name="Uhlig S."/>
            <person name="Proctor R.H."/>
        </authorList>
    </citation>
    <scope>NUCLEOTIDE SEQUENCE [LARGE SCALE GENOMIC DNA]</scope>
    <source>
        <strain evidence="9 10">NRRL 25196</strain>
    </source>
</reference>
<dbReference type="PANTHER" id="PTHR23501:SF92">
    <property type="entry name" value="GLUTATHIONE EXCHANGER 1-RELATED"/>
    <property type="match status" value="1"/>
</dbReference>
<dbReference type="GO" id="GO:0005768">
    <property type="term" value="C:endosome"/>
    <property type="evidence" value="ECO:0007669"/>
    <property type="project" value="TreeGrafter"/>
</dbReference>
<comment type="subcellular location">
    <subcellularLocation>
        <location evidence="1">Endomembrane system</location>
        <topology evidence="1">Multi-pass membrane protein</topology>
    </subcellularLocation>
</comment>
<evidence type="ECO:0000256" key="3">
    <source>
        <dbReference type="ARBA" id="ARBA00022448"/>
    </source>
</evidence>
<evidence type="ECO:0000256" key="4">
    <source>
        <dbReference type="ARBA" id="ARBA00022692"/>
    </source>
</evidence>
<feature type="transmembrane region" description="Helical" evidence="8">
    <location>
        <begin position="372"/>
        <end position="389"/>
    </location>
</feature>
<feature type="transmembrane region" description="Helical" evidence="8">
    <location>
        <begin position="54"/>
        <end position="73"/>
    </location>
</feature>
<feature type="transmembrane region" description="Helical" evidence="8">
    <location>
        <begin position="149"/>
        <end position="170"/>
    </location>
</feature>
<comment type="caution">
    <text evidence="9">The sequence shown here is derived from an EMBL/GenBank/DDBJ whole genome shotgun (WGS) entry which is preliminary data.</text>
</comment>
<protein>
    <submittedName>
        <fullName evidence="9">Siderophore iron transporter 1</fullName>
    </submittedName>
</protein>
<keyword evidence="6" id="KW-0406">Ion transport</keyword>
<feature type="transmembrane region" description="Helical" evidence="8">
    <location>
        <begin position="458"/>
        <end position="484"/>
    </location>
</feature>